<evidence type="ECO:0000256" key="6">
    <source>
        <dbReference type="PROSITE-ProRule" id="PRU00023"/>
    </source>
</evidence>
<evidence type="ECO:0000256" key="2">
    <source>
        <dbReference type="ARBA" id="ARBA00022826"/>
    </source>
</evidence>
<keyword evidence="4" id="KW-0630">Potassium</keyword>
<dbReference type="EMBL" id="JABEZW010000006">
    <property type="protein sequence ID" value="MBA0767148.1"/>
    <property type="molecule type" value="Genomic_DNA"/>
</dbReference>
<proteinExistence type="predicted"/>
<evidence type="ECO:0000256" key="1">
    <source>
        <dbReference type="ARBA" id="ARBA00022538"/>
    </source>
</evidence>
<dbReference type="PANTHER" id="PTHR45743:SF3">
    <property type="entry name" value="POTASSIUM CHANNEL SKOR"/>
    <property type="match status" value="1"/>
</dbReference>
<keyword evidence="8" id="KW-1133">Transmembrane helix</keyword>
<sequence>MKNFSFVLGSSATLSRLECPKFDGDDFRGWWTKLEQYFETEGILEGSKVRMAMLNLEGRALESFGDPMRELINLKQHSSIFSLKPNNVGVVAITFHYGALNTSIGATATVSSRTRCLDTRKFMYQKGATLGASLGNGQIENWADSSLADNSQLTDTSTNVDNDHKNQLHGVQHGAVMNQEATRKSRLRKKTYVQQLESSRLRLTELEQEFQRAQQLAVNSHMGDNELYILVGGVMVHDDEVFKLKSIGAKEDVFHMLSANMREIIFIMIYVSFDMILGAYLIGNMTALIVKGSKIEKFRDKMADVIKVNCAAYNGDFYQLKSLIRAGADPNKIDYDGRSPLHLVVLLIKEGASLNIDDAGSYLCTAVAKGDSYFLRRLLSNGVDPNSKDYDHRTPLQVAASEGLYIMVKLFIEAGASVFSKDRSGNTPLDEAQMCGNKNLIKLLEDATWEPLSVIQSKFPHLHP</sequence>
<dbReference type="InterPro" id="IPR025422">
    <property type="entry name" value="TGA_domain"/>
</dbReference>
<keyword evidence="11" id="KW-1185">Reference proteome</keyword>
<gene>
    <name evidence="10" type="ORF">Gotri_016094</name>
</gene>
<keyword evidence="8" id="KW-0472">Membrane</keyword>
<name>A0A7J9E2S4_9ROSI</name>
<keyword evidence="6" id="KW-0040">ANK repeat</keyword>
<dbReference type="Gene3D" id="1.25.40.20">
    <property type="entry name" value="Ankyrin repeat-containing domain"/>
    <property type="match status" value="2"/>
</dbReference>
<keyword evidence="1" id="KW-0633">Potassium transport</keyword>
<protein>
    <recommendedName>
        <fullName evidence="9">DOG1 domain-containing protein</fullName>
    </recommendedName>
</protein>
<dbReference type="Proteomes" id="UP000593568">
    <property type="component" value="Unassembled WGS sequence"/>
</dbReference>
<dbReference type="Gene3D" id="1.20.5.170">
    <property type="match status" value="1"/>
</dbReference>
<comment type="caution">
    <text evidence="10">The sequence shown here is derived from an EMBL/GenBank/DDBJ whole genome shotgun (WGS) entry which is preliminary data.</text>
</comment>
<feature type="repeat" description="ANK" evidence="6">
    <location>
        <begin position="391"/>
        <end position="423"/>
    </location>
</feature>
<dbReference type="SUPFAM" id="SSF48403">
    <property type="entry name" value="Ankyrin repeat"/>
    <property type="match status" value="1"/>
</dbReference>
<evidence type="ECO:0000256" key="3">
    <source>
        <dbReference type="ARBA" id="ARBA00022882"/>
    </source>
</evidence>
<dbReference type="InterPro" id="IPR036770">
    <property type="entry name" value="Ankyrin_rpt-contain_sf"/>
</dbReference>
<evidence type="ECO:0000256" key="4">
    <source>
        <dbReference type="ARBA" id="ARBA00022958"/>
    </source>
</evidence>
<keyword evidence="5" id="KW-0407">Ion channel</keyword>
<feature type="domain" description="DOG1" evidence="9">
    <location>
        <begin position="217"/>
        <end position="259"/>
    </location>
</feature>
<evidence type="ECO:0000256" key="5">
    <source>
        <dbReference type="ARBA" id="ARBA00023303"/>
    </source>
</evidence>
<evidence type="ECO:0000256" key="8">
    <source>
        <dbReference type="SAM" id="Phobius"/>
    </source>
</evidence>
<dbReference type="SMART" id="SM00248">
    <property type="entry name" value="ANK"/>
    <property type="match status" value="4"/>
</dbReference>
<keyword evidence="7" id="KW-0175">Coiled coil</keyword>
<keyword evidence="3" id="KW-0813">Transport</keyword>
<keyword evidence="2" id="KW-0631">Potassium channel</keyword>
<evidence type="ECO:0000313" key="11">
    <source>
        <dbReference type="Proteomes" id="UP000593568"/>
    </source>
</evidence>
<feature type="coiled-coil region" evidence="7">
    <location>
        <begin position="189"/>
        <end position="216"/>
    </location>
</feature>
<keyword evidence="3" id="KW-0851">Voltage-gated channel</keyword>
<dbReference type="PROSITE" id="PS50297">
    <property type="entry name" value="ANK_REP_REGION"/>
    <property type="match status" value="1"/>
</dbReference>
<dbReference type="GO" id="GO:0034702">
    <property type="term" value="C:monoatomic ion channel complex"/>
    <property type="evidence" value="ECO:0007669"/>
    <property type="project" value="UniProtKB-KW"/>
</dbReference>
<dbReference type="Pfam" id="PF12796">
    <property type="entry name" value="Ank_2"/>
    <property type="match status" value="1"/>
</dbReference>
<evidence type="ECO:0000313" key="10">
    <source>
        <dbReference type="EMBL" id="MBA0767148.1"/>
    </source>
</evidence>
<evidence type="ECO:0000256" key="7">
    <source>
        <dbReference type="SAM" id="Coils"/>
    </source>
</evidence>
<accession>A0A7J9E2S4</accession>
<dbReference type="InterPro" id="IPR002110">
    <property type="entry name" value="Ankyrin_rpt"/>
</dbReference>
<dbReference type="InterPro" id="IPR045319">
    <property type="entry name" value="KAT/AKT"/>
</dbReference>
<dbReference type="GO" id="GO:0043565">
    <property type="term" value="F:sequence-specific DNA binding"/>
    <property type="evidence" value="ECO:0007669"/>
    <property type="project" value="InterPro"/>
</dbReference>
<dbReference type="PANTHER" id="PTHR45743">
    <property type="entry name" value="POTASSIUM CHANNEL AKT1"/>
    <property type="match status" value="1"/>
</dbReference>
<dbReference type="Pfam" id="PF14144">
    <property type="entry name" value="DOG1"/>
    <property type="match status" value="1"/>
</dbReference>
<feature type="transmembrane region" description="Helical" evidence="8">
    <location>
        <begin position="264"/>
        <end position="290"/>
    </location>
</feature>
<evidence type="ECO:0000259" key="9">
    <source>
        <dbReference type="Pfam" id="PF14144"/>
    </source>
</evidence>
<dbReference type="GO" id="GO:0006351">
    <property type="term" value="P:DNA-templated transcription"/>
    <property type="evidence" value="ECO:0007669"/>
    <property type="project" value="InterPro"/>
</dbReference>
<keyword evidence="3" id="KW-0406">Ion transport</keyword>
<organism evidence="10 11">
    <name type="scientific">Gossypium trilobum</name>
    <dbReference type="NCBI Taxonomy" id="34281"/>
    <lineage>
        <taxon>Eukaryota</taxon>
        <taxon>Viridiplantae</taxon>
        <taxon>Streptophyta</taxon>
        <taxon>Embryophyta</taxon>
        <taxon>Tracheophyta</taxon>
        <taxon>Spermatophyta</taxon>
        <taxon>Magnoliopsida</taxon>
        <taxon>eudicotyledons</taxon>
        <taxon>Gunneridae</taxon>
        <taxon>Pentapetalae</taxon>
        <taxon>rosids</taxon>
        <taxon>malvids</taxon>
        <taxon>Malvales</taxon>
        <taxon>Malvaceae</taxon>
        <taxon>Malvoideae</taxon>
        <taxon>Gossypium</taxon>
    </lineage>
</organism>
<dbReference type="GO" id="GO:0005249">
    <property type="term" value="F:voltage-gated potassium channel activity"/>
    <property type="evidence" value="ECO:0007669"/>
    <property type="project" value="InterPro"/>
</dbReference>
<keyword evidence="8" id="KW-0812">Transmembrane</keyword>
<reference evidence="10 11" key="1">
    <citation type="journal article" date="2019" name="Genome Biol. Evol.">
        <title>Insights into the evolution of the New World diploid cottons (Gossypium, subgenus Houzingenia) based on genome sequencing.</title>
        <authorList>
            <person name="Grover C.E."/>
            <person name="Arick M.A. 2nd"/>
            <person name="Thrash A."/>
            <person name="Conover J.L."/>
            <person name="Sanders W.S."/>
            <person name="Peterson D.G."/>
            <person name="Frelichowski J.E."/>
            <person name="Scheffler J.A."/>
            <person name="Scheffler B.E."/>
            <person name="Wendel J.F."/>
        </authorList>
    </citation>
    <scope>NUCLEOTIDE SEQUENCE [LARGE SCALE GENOMIC DNA]</scope>
    <source>
        <strain evidence="10">8</strain>
        <tissue evidence="10">Leaf</tissue>
    </source>
</reference>
<dbReference type="PROSITE" id="PS50088">
    <property type="entry name" value="ANK_REPEAT"/>
    <property type="match status" value="1"/>
</dbReference>
<dbReference type="AlphaFoldDB" id="A0A7J9E2S4"/>